<feature type="transmembrane region" description="Helical" evidence="8">
    <location>
        <begin position="191"/>
        <end position="212"/>
    </location>
</feature>
<dbReference type="GO" id="GO:0015648">
    <property type="term" value="F:lipid-linked peptidoglycan transporter activity"/>
    <property type="evidence" value="ECO:0007669"/>
    <property type="project" value="TreeGrafter"/>
</dbReference>
<reference evidence="10" key="1">
    <citation type="submission" date="2015-01" db="EMBL/GenBank/DDBJ databases">
        <authorList>
            <person name="Manzoor Shahid"/>
            <person name="Zubair Saima"/>
        </authorList>
    </citation>
    <scope>NUCLEOTIDE SEQUENCE [LARGE SCALE GENOMIC DNA]</scope>
    <source>
        <strain evidence="10">Sp3</strain>
    </source>
</reference>
<evidence type="ECO:0000313" key="10">
    <source>
        <dbReference type="Proteomes" id="UP000046155"/>
    </source>
</evidence>
<dbReference type="GO" id="GO:0034204">
    <property type="term" value="P:lipid translocation"/>
    <property type="evidence" value="ECO:0007669"/>
    <property type="project" value="TreeGrafter"/>
</dbReference>
<keyword evidence="7 8" id="KW-0472">Membrane</keyword>
<dbReference type="PRINTS" id="PR01806">
    <property type="entry name" value="VIRFACTRMVIN"/>
</dbReference>
<evidence type="ECO:0000256" key="2">
    <source>
        <dbReference type="ARBA" id="ARBA00022475"/>
    </source>
</evidence>
<feature type="transmembrane region" description="Helical" evidence="8">
    <location>
        <begin position="259"/>
        <end position="283"/>
    </location>
</feature>
<feature type="transmembrane region" description="Helical" evidence="8">
    <location>
        <begin position="132"/>
        <end position="152"/>
    </location>
</feature>
<keyword evidence="4" id="KW-0133">Cell shape</keyword>
<dbReference type="EMBL" id="CDRZ01000279">
    <property type="protein sequence ID" value="CEO90276.1"/>
    <property type="molecule type" value="Genomic_DNA"/>
</dbReference>
<evidence type="ECO:0000256" key="7">
    <source>
        <dbReference type="ARBA" id="ARBA00023136"/>
    </source>
</evidence>
<dbReference type="AlphaFoldDB" id="A0A0B7MQM3"/>
<feature type="transmembrane region" description="Helical" evidence="8">
    <location>
        <begin position="233"/>
        <end position="253"/>
    </location>
</feature>
<evidence type="ECO:0000256" key="3">
    <source>
        <dbReference type="ARBA" id="ARBA00022692"/>
    </source>
</evidence>
<dbReference type="Proteomes" id="UP000046155">
    <property type="component" value="Unassembled WGS sequence"/>
</dbReference>
<name>A0A0B7MQM3_9FIRM</name>
<keyword evidence="10" id="KW-1185">Reference proteome</keyword>
<feature type="transmembrane region" description="Helical" evidence="8">
    <location>
        <begin position="92"/>
        <end position="112"/>
    </location>
</feature>
<keyword evidence="2" id="KW-1003">Cell membrane</keyword>
<dbReference type="PANTHER" id="PTHR47019">
    <property type="entry name" value="LIPID II FLIPPASE MURJ"/>
    <property type="match status" value="1"/>
</dbReference>
<organism evidence="9 10">
    <name type="scientific">Syntrophaceticus schinkii</name>
    <dbReference type="NCBI Taxonomy" id="499207"/>
    <lineage>
        <taxon>Bacteria</taxon>
        <taxon>Bacillati</taxon>
        <taxon>Bacillota</taxon>
        <taxon>Clostridia</taxon>
        <taxon>Thermoanaerobacterales</taxon>
        <taxon>Thermoanaerobacterales Family III. Incertae Sedis</taxon>
        <taxon>Syntrophaceticus</taxon>
    </lineage>
</organism>
<evidence type="ECO:0000256" key="8">
    <source>
        <dbReference type="SAM" id="Phobius"/>
    </source>
</evidence>
<gene>
    <name evidence="9" type="ORF">SSCH_790021</name>
</gene>
<feature type="transmembrane region" description="Helical" evidence="8">
    <location>
        <begin position="164"/>
        <end position="185"/>
    </location>
</feature>
<keyword evidence="3 8" id="KW-0812">Transmembrane</keyword>
<accession>A0A0B7MQM3</accession>
<dbReference type="Pfam" id="PF03023">
    <property type="entry name" value="MurJ"/>
    <property type="match status" value="1"/>
</dbReference>
<dbReference type="InterPro" id="IPR004268">
    <property type="entry name" value="MurJ"/>
</dbReference>
<proteinExistence type="predicted"/>
<evidence type="ECO:0000256" key="6">
    <source>
        <dbReference type="ARBA" id="ARBA00022989"/>
    </source>
</evidence>
<evidence type="ECO:0000256" key="1">
    <source>
        <dbReference type="ARBA" id="ARBA00004651"/>
    </source>
</evidence>
<keyword evidence="6 8" id="KW-1133">Transmembrane helix</keyword>
<dbReference type="GO" id="GO:0005886">
    <property type="term" value="C:plasma membrane"/>
    <property type="evidence" value="ECO:0007669"/>
    <property type="project" value="UniProtKB-SubCell"/>
</dbReference>
<protein>
    <submittedName>
        <fullName evidence="9">Integral membrane protein MviN</fullName>
    </submittedName>
</protein>
<dbReference type="GO" id="GO:0008360">
    <property type="term" value="P:regulation of cell shape"/>
    <property type="evidence" value="ECO:0007669"/>
    <property type="project" value="UniProtKB-KW"/>
</dbReference>
<dbReference type="InterPro" id="IPR051050">
    <property type="entry name" value="Lipid_II_flippase_MurJ/MviN"/>
</dbReference>
<sequence>MIDWKDPGFHQVGKLIVPILLATGAGQIGLIVDRMLASGLAEGSISALNFGARLTQLPLGIFVMAVTTVLYPTFSQLAADNNMHGLRRAMVAGVRASIFLTIPMAVGLIVLRDPIVRVLFERGAFDPQATEMTAYAVFFFSLGLLPMALREVISRVYFAMQDTFTPMMLGIAAVAVNIILNFILVGPLAHGGLALATSIASLVAVIILFAVLRRRVGGLGGLEMWDSFWRVSLASAVMGGGVVALWRFLTGLYPAPGFFLEAGLLTVAICAGVVIYTVASYLLGLPELKVGFDYVSKAIKHLFKRQKKVAGEKWGQA</sequence>
<feature type="transmembrane region" description="Helical" evidence="8">
    <location>
        <begin position="52"/>
        <end position="71"/>
    </location>
</feature>
<evidence type="ECO:0000256" key="4">
    <source>
        <dbReference type="ARBA" id="ARBA00022960"/>
    </source>
</evidence>
<evidence type="ECO:0000256" key="5">
    <source>
        <dbReference type="ARBA" id="ARBA00022984"/>
    </source>
</evidence>
<keyword evidence="5" id="KW-0573">Peptidoglycan synthesis</keyword>
<feature type="transmembrane region" description="Helical" evidence="8">
    <location>
        <begin position="12"/>
        <end position="32"/>
    </location>
</feature>
<dbReference type="PANTHER" id="PTHR47019:SF1">
    <property type="entry name" value="LIPID II FLIPPASE MURJ"/>
    <property type="match status" value="1"/>
</dbReference>
<evidence type="ECO:0000313" key="9">
    <source>
        <dbReference type="EMBL" id="CEO90276.1"/>
    </source>
</evidence>
<comment type="subcellular location">
    <subcellularLocation>
        <location evidence="1">Cell membrane</location>
        <topology evidence="1">Multi-pass membrane protein</topology>
    </subcellularLocation>
</comment>
<dbReference type="GO" id="GO:0009252">
    <property type="term" value="P:peptidoglycan biosynthetic process"/>
    <property type="evidence" value="ECO:0007669"/>
    <property type="project" value="UniProtKB-KW"/>
</dbReference>